<protein>
    <submittedName>
        <fullName evidence="1">Uncharacterized protein</fullName>
    </submittedName>
</protein>
<dbReference type="Proteomes" id="UP000030652">
    <property type="component" value="Unassembled WGS sequence"/>
</dbReference>
<sequence length="97" mass="10503">MRNRNFKIGIDKLVLEGFNVDDGEQIKGTVERELTRLLVDEGTASGLTESYDIAGVKGEQIAMEPVVNTALGGKQIARAIYGAIKTGNHKTQVSNNK</sequence>
<reference evidence="1 2" key="1">
    <citation type="submission" date="2014-10" db="EMBL/GenBank/DDBJ databases">
        <title>Draft genome of anammox bacterium scalindua brodae, obtained using differential coverage binning of sequence data from two enrichment reactors.</title>
        <authorList>
            <person name="Speth D.R."/>
            <person name="Russ L."/>
            <person name="Kartal B."/>
            <person name="Op den Camp H.J."/>
            <person name="Dutilh B.E."/>
            <person name="Jetten M.S."/>
        </authorList>
    </citation>
    <scope>NUCLEOTIDE SEQUENCE [LARGE SCALE GENOMIC DNA]</scope>
    <source>
        <strain evidence="1">RU1</strain>
    </source>
</reference>
<accession>A0A0B0EQL0</accession>
<comment type="caution">
    <text evidence="1">The sequence shown here is derived from an EMBL/GenBank/DDBJ whole genome shotgun (WGS) entry which is preliminary data.</text>
</comment>
<dbReference type="AlphaFoldDB" id="A0A0B0EQL0"/>
<proteinExistence type="predicted"/>
<name>A0A0B0EQL0_9BACT</name>
<evidence type="ECO:0000313" key="1">
    <source>
        <dbReference type="EMBL" id="KHE93423.1"/>
    </source>
</evidence>
<organism evidence="1 2">
    <name type="scientific">Candidatus Scalindua brodae</name>
    <dbReference type="NCBI Taxonomy" id="237368"/>
    <lineage>
        <taxon>Bacteria</taxon>
        <taxon>Pseudomonadati</taxon>
        <taxon>Planctomycetota</taxon>
        <taxon>Candidatus Brocadiia</taxon>
        <taxon>Candidatus Brocadiales</taxon>
        <taxon>Candidatus Scalinduaceae</taxon>
        <taxon>Candidatus Scalindua</taxon>
    </lineage>
</organism>
<gene>
    <name evidence="1" type="ORF">SCABRO_00849</name>
</gene>
<evidence type="ECO:0000313" key="2">
    <source>
        <dbReference type="Proteomes" id="UP000030652"/>
    </source>
</evidence>
<dbReference type="PATRIC" id="fig|237368.3.peg.929"/>
<dbReference type="EMBL" id="JRYO01000058">
    <property type="protein sequence ID" value="KHE93423.1"/>
    <property type="molecule type" value="Genomic_DNA"/>
</dbReference>